<proteinExistence type="inferred from homology"/>
<dbReference type="InterPro" id="IPR027417">
    <property type="entry name" value="P-loop_NTPase"/>
</dbReference>
<dbReference type="GO" id="GO:0004140">
    <property type="term" value="F:dephospho-CoA kinase activity"/>
    <property type="evidence" value="ECO:0007669"/>
    <property type="project" value="InterPro"/>
</dbReference>
<keyword evidence="5" id="KW-0418">Kinase</keyword>
<name>A0A9P1CBJ3_9DINO</name>
<dbReference type="AlphaFoldDB" id="A0A9P1CBJ3"/>
<evidence type="ECO:0000256" key="3">
    <source>
        <dbReference type="SAM" id="Phobius"/>
    </source>
</evidence>
<keyword evidence="3" id="KW-1133">Transmembrane helix</keyword>
<dbReference type="GO" id="GO:0015937">
    <property type="term" value="P:coenzyme A biosynthetic process"/>
    <property type="evidence" value="ECO:0007669"/>
    <property type="project" value="InterPro"/>
</dbReference>
<dbReference type="GO" id="GO:0005524">
    <property type="term" value="F:ATP binding"/>
    <property type="evidence" value="ECO:0007669"/>
    <property type="project" value="UniProtKB-KW"/>
</dbReference>
<reference evidence="4" key="1">
    <citation type="submission" date="2022-10" db="EMBL/GenBank/DDBJ databases">
        <authorList>
            <person name="Chen Y."/>
            <person name="Dougan E. K."/>
            <person name="Chan C."/>
            <person name="Rhodes N."/>
            <person name="Thang M."/>
        </authorList>
    </citation>
    <scope>NUCLEOTIDE SEQUENCE</scope>
</reference>
<evidence type="ECO:0000313" key="5">
    <source>
        <dbReference type="EMBL" id="CAL4775768.1"/>
    </source>
</evidence>
<evidence type="ECO:0000256" key="2">
    <source>
        <dbReference type="ARBA" id="ARBA00022840"/>
    </source>
</evidence>
<accession>A0A9P1CBJ3</accession>
<dbReference type="SUPFAM" id="SSF52540">
    <property type="entry name" value="P-loop containing nucleoside triphosphate hydrolases"/>
    <property type="match status" value="1"/>
</dbReference>
<keyword evidence="5" id="KW-0808">Transferase</keyword>
<dbReference type="Pfam" id="PF01121">
    <property type="entry name" value="CoaE"/>
    <property type="match status" value="1"/>
</dbReference>
<dbReference type="PANTHER" id="PTHR10695">
    <property type="entry name" value="DEPHOSPHO-COA KINASE-RELATED"/>
    <property type="match status" value="1"/>
</dbReference>
<dbReference type="PROSITE" id="PS51219">
    <property type="entry name" value="DPCK"/>
    <property type="match status" value="1"/>
</dbReference>
<dbReference type="Gene3D" id="3.40.50.300">
    <property type="entry name" value="P-loop containing nucleotide triphosphate hydrolases"/>
    <property type="match status" value="1"/>
</dbReference>
<dbReference type="Proteomes" id="UP001152797">
    <property type="component" value="Unassembled WGS sequence"/>
</dbReference>
<keyword evidence="6" id="KW-1185">Reference proteome</keyword>
<keyword evidence="3" id="KW-0472">Membrane</keyword>
<dbReference type="NCBIfam" id="TIGR00152">
    <property type="entry name" value="dephospho-CoA kinase"/>
    <property type="match status" value="1"/>
</dbReference>
<dbReference type="InterPro" id="IPR001977">
    <property type="entry name" value="Depp_CoAkinase"/>
</dbReference>
<keyword evidence="2" id="KW-0067">ATP-binding</keyword>
<dbReference type="EMBL" id="CAMXCT010001269">
    <property type="protein sequence ID" value="CAI3988456.1"/>
    <property type="molecule type" value="Genomic_DNA"/>
</dbReference>
<evidence type="ECO:0000313" key="4">
    <source>
        <dbReference type="EMBL" id="CAI3988456.1"/>
    </source>
</evidence>
<comment type="caution">
    <text evidence="4">The sequence shown here is derived from an EMBL/GenBank/DDBJ whole genome shotgun (WGS) entry which is preliminary data.</text>
</comment>
<dbReference type="PANTHER" id="PTHR10695:SF46">
    <property type="entry name" value="BIFUNCTIONAL COENZYME A SYNTHASE-RELATED"/>
    <property type="match status" value="1"/>
</dbReference>
<reference evidence="5 6" key="2">
    <citation type="submission" date="2024-05" db="EMBL/GenBank/DDBJ databases">
        <authorList>
            <person name="Chen Y."/>
            <person name="Shah S."/>
            <person name="Dougan E. K."/>
            <person name="Thang M."/>
            <person name="Chan C."/>
        </authorList>
    </citation>
    <scope>NUCLEOTIDE SEQUENCE [LARGE SCALE GENOMIC DNA]</scope>
</reference>
<feature type="transmembrane region" description="Helical" evidence="3">
    <location>
        <begin position="228"/>
        <end position="247"/>
    </location>
</feature>
<evidence type="ECO:0000313" key="6">
    <source>
        <dbReference type="Proteomes" id="UP001152797"/>
    </source>
</evidence>
<keyword evidence="3" id="KW-0812">Transmembrane</keyword>
<keyword evidence="1" id="KW-0547">Nucleotide-binding</keyword>
<dbReference type="OrthoDB" id="247245at2759"/>
<protein>
    <submittedName>
        <fullName evidence="5">Dephospho-CoA kinase</fullName>
    </submittedName>
</protein>
<evidence type="ECO:0000256" key="1">
    <source>
        <dbReference type="ARBA" id="ARBA00022741"/>
    </source>
</evidence>
<sequence length="251" mass="27621">MASISSDRVRRSRSLGDTLVVGLTGSIGMGKSTVSKWLQEMQVPLDDADATVHRLYAPGGEAVLPLKEAFGDEILSQEGGVDRGALSKLVVGEANAERLKHLEAIVHPLVEASRDHFISKARRQGELLCVLDIPLLFEKKLEKHCDVVMVVSAPAEQQRTRVLARNDMTPEKFTAILSKQVPDADKRRKADHIVDTGLTMEETKAQVMAFVKECREKVAAERDRDQRLQWLFLAAALAAGAAVAFGLQRMK</sequence>
<dbReference type="HAMAP" id="MF_00376">
    <property type="entry name" value="Dephospho_CoA_kinase"/>
    <property type="match status" value="1"/>
</dbReference>
<organism evidence="4">
    <name type="scientific">Cladocopium goreaui</name>
    <dbReference type="NCBI Taxonomy" id="2562237"/>
    <lineage>
        <taxon>Eukaryota</taxon>
        <taxon>Sar</taxon>
        <taxon>Alveolata</taxon>
        <taxon>Dinophyceae</taxon>
        <taxon>Suessiales</taxon>
        <taxon>Symbiodiniaceae</taxon>
        <taxon>Cladocopium</taxon>
    </lineage>
</organism>
<gene>
    <name evidence="4" type="ORF">C1SCF055_LOCUS15626</name>
</gene>
<dbReference type="EMBL" id="CAMXCT030001269">
    <property type="protein sequence ID" value="CAL4775768.1"/>
    <property type="molecule type" value="Genomic_DNA"/>
</dbReference>
<dbReference type="CDD" id="cd02022">
    <property type="entry name" value="DPCK"/>
    <property type="match status" value="1"/>
</dbReference>
<dbReference type="EMBL" id="CAMXCT020001269">
    <property type="protein sequence ID" value="CAL1141831.1"/>
    <property type="molecule type" value="Genomic_DNA"/>
</dbReference>